<organism evidence="1">
    <name type="scientific">marine sediment metagenome</name>
    <dbReference type="NCBI Taxonomy" id="412755"/>
    <lineage>
        <taxon>unclassified sequences</taxon>
        <taxon>metagenomes</taxon>
        <taxon>ecological metagenomes</taxon>
    </lineage>
</organism>
<dbReference type="EMBL" id="LAZR01049996">
    <property type="protein sequence ID" value="KKK88339.1"/>
    <property type="molecule type" value="Genomic_DNA"/>
</dbReference>
<dbReference type="AlphaFoldDB" id="A0A0F9BCH3"/>
<evidence type="ECO:0000313" key="1">
    <source>
        <dbReference type="EMBL" id="KKK88339.1"/>
    </source>
</evidence>
<name>A0A0F9BCH3_9ZZZZ</name>
<reference evidence="1" key="1">
    <citation type="journal article" date="2015" name="Nature">
        <title>Complex archaea that bridge the gap between prokaryotes and eukaryotes.</title>
        <authorList>
            <person name="Spang A."/>
            <person name="Saw J.H."/>
            <person name="Jorgensen S.L."/>
            <person name="Zaremba-Niedzwiedzka K."/>
            <person name="Martijn J."/>
            <person name="Lind A.E."/>
            <person name="van Eijk R."/>
            <person name="Schleper C."/>
            <person name="Guy L."/>
            <person name="Ettema T.J."/>
        </authorList>
    </citation>
    <scope>NUCLEOTIDE SEQUENCE</scope>
</reference>
<protein>
    <submittedName>
        <fullName evidence="1">Uncharacterized protein</fullName>
    </submittedName>
</protein>
<gene>
    <name evidence="1" type="ORF">LCGC14_2744160</name>
</gene>
<comment type="caution">
    <text evidence="1">The sequence shown here is derived from an EMBL/GenBank/DDBJ whole genome shotgun (WGS) entry which is preliminary data.</text>
</comment>
<accession>A0A0F9BCH3</accession>
<proteinExistence type="predicted"/>
<sequence length="130" mass="14336">MKRIILAAALSLMFTAPANAIGPNDVLLTCWTDGADIKSMKETATIILKPGTETVDLINPYNILQNGSLTVTEYFYIIKISSKSNSKIGKIKINRFTGRFSSHWQEPDEKQTTMDDSYGICTKKPFGGAL</sequence>